<dbReference type="Gene3D" id="1.20.1260.100">
    <property type="entry name" value="TspO/MBR protein"/>
    <property type="match status" value="1"/>
</dbReference>
<organism evidence="3 4">
    <name type="scientific">Dietzia aerolata</name>
    <dbReference type="NCBI Taxonomy" id="595984"/>
    <lineage>
        <taxon>Bacteria</taxon>
        <taxon>Bacillati</taxon>
        <taxon>Actinomycetota</taxon>
        <taxon>Actinomycetes</taxon>
        <taxon>Mycobacteriales</taxon>
        <taxon>Dietziaceae</taxon>
        <taxon>Dietzia</taxon>
    </lineage>
</organism>
<feature type="transmembrane region" description="Helical" evidence="2">
    <location>
        <begin position="272"/>
        <end position="291"/>
    </location>
</feature>
<evidence type="ECO:0000256" key="1">
    <source>
        <dbReference type="SAM" id="MobiDB-lite"/>
    </source>
</evidence>
<keyword evidence="2" id="KW-0472">Membrane</keyword>
<evidence type="ECO:0000313" key="4">
    <source>
        <dbReference type="Proteomes" id="UP001589700"/>
    </source>
</evidence>
<name>A0ABV5JUT5_9ACTN</name>
<keyword evidence="2" id="KW-1133">Transmembrane helix</keyword>
<evidence type="ECO:0000256" key="2">
    <source>
        <dbReference type="SAM" id="Phobius"/>
    </source>
</evidence>
<comment type="caution">
    <text evidence="3">The sequence shown here is derived from an EMBL/GenBank/DDBJ whole genome shotgun (WGS) entry which is preliminary data.</text>
</comment>
<feature type="region of interest" description="Disordered" evidence="1">
    <location>
        <begin position="1"/>
        <end position="38"/>
    </location>
</feature>
<dbReference type="EMBL" id="JBHMDY010000006">
    <property type="protein sequence ID" value="MFB9260474.1"/>
    <property type="molecule type" value="Genomic_DNA"/>
</dbReference>
<dbReference type="Proteomes" id="UP001589700">
    <property type="component" value="Unassembled WGS sequence"/>
</dbReference>
<feature type="transmembrane region" description="Helical" evidence="2">
    <location>
        <begin position="220"/>
        <end position="240"/>
    </location>
</feature>
<keyword evidence="4" id="KW-1185">Reference proteome</keyword>
<evidence type="ECO:0000313" key="3">
    <source>
        <dbReference type="EMBL" id="MFB9260474.1"/>
    </source>
</evidence>
<keyword evidence="2" id="KW-0812">Transmembrane</keyword>
<reference evidence="3 4" key="1">
    <citation type="submission" date="2024-09" db="EMBL/GenBank/DDBJ databases">
        <authorList>
            <person name="Sun Q."/>
            <person name="Mori K."/>
        </authorList>
    </citation>
    <scope>NUCLEOTIDE SEQUENCE [LARGE SCALE GENOMIC DNA]</scope>
    <source>
        <strain evidence="3 4">CCM 7659</strain>
    </source>
</reference>
<gene>
    <name evidence="3" type="ORF">ACFFVD_11735</name>
</gene>
<protein>
    <submittedName>
        <fullName evidence="3">Tryptophan-rich sensory protein</fullName>
    </submittedName>
</protein>
<feature type="transmembrane region" description="Helical" evidence="2">
    <location>
        <begin position="90"/>
        <end position="115"/>
    </location>
</feature>
<feature type="compositionally biased region" description="Low complexity" evidence="1">
    <location>
        <begin position="7"/>
        <end position="30"/>
    </location>
</feature>
<dbReference type="InterPro" id="IPR038330">
    <property type="entry name" value="TspO/MBR-related_sf"/>
</dbReference>
<feature type="transmembrane region" description="Helical" evidence="2">
    <location>
        <begin position="150"/>
        <end position="172"/>
    </location>
</feature>
<accession>A0ABV5JUT5</accession>
<sequence length="302" mass="30277">MRSHRSTPASDSTSTDTGASATPAAAPGATRDADPAPAPAPGAAGWALPIITVLGVAAAIGAAFIGSGALGGTPISEAAGGALSADATPIAPAGAAFSIWSVIYLGLAGYALWQLTPGARRSPRQHAVRPWALASALLNAAWIWTVQLGWLAVSVLVIIALLAVLIRLMFLLGAPRTGGLVETVLADGTFGLYLGWVTVAFLANTYAWLADAGVDVVTRIQMGVVGIVVAAAIAVATILLSGGRVAPALATSWGIAWVAAGRTEGAYESPELVWTGVFAVVGVLTVAAGALRQRTAAERTAA</sequence>
<dbReference type="RefSeq" id="WP_380023697.1">
    <property type="nucleotide sequence ID" value="NZ_JBHMDY010000006.1"/>
</dbReference>
<feature type="transmembrane region" description="Helical" evidence="2">
    <location>
        <begin position="184"/>
        <end position="208"/>
    </location>
</feature>
<proteinExistence type="predicted"/>
<feature type="transmembrane region" description="Helical" evidence="2">
    <location>
        <begin position="46"/>
        <end position="70"/>
    </location>
</feature>